<dbReference type="Proteomes" id="UP000434172">
    <property type="component" value="Unassembled WGS sequence"/>
</dbReference>
<accession>A0A8H3ZMG1</accession>
<evidence type="ECO:0000313" key="2">
    <source>
        <dbReference type="EMBL" id="KAF0324773.1"/>
    </source>
</evidence>
<keyword evidence="3" id="KW-1185">Reference proteome</keyword>
<gene>
    <name evidence="2" type="ORF">GQ607_007944</name>
</gene>
<feature type="region of interest" description="Disordered" evidence="1">
    <location>
        <begin position="1"/>
        <end position="21"/>
    </location>
</feature>
<evidence type="ECO:0000313" key="3">
    <source>
        <dbReference type="Proteomes" id="UP000434172"/>
    </source>
</evidence>
<proteinExistence type="predicted"/>
<dbReference type="AlphaFoldDB" id="A0A8H3ZMG1"/>
<reference evidence="2 3" key="1">
    <citation type="submission" date="2019-12" db="EMBL/GenBank/DDBJ databases">
        <title>A genome sequence resource for the geographically widespread anthracnose pathogen Colletotrichum asianum.</title>
        <authorList>
            <person name="Meng Y."/>
        </authorList>
    </citation>
    <scope>NUCLEOTIDE SEQUENCE [LARGE SCALE GENOMIC DNA]</scope>
    <source>
        <strain evidence="2 3">ICMP 18580</strain>
    </source>
</reference>
<dbReference type="EMBL" id="WOWK01000041">
    <property type="protein sequence ID" value="KAF0324773.1"/>
    <property type="molecule type" value="Genomic_DNA"/>
</dbReference>
<dbReference type="OrthoDB" id="4799920at2759"/>
<sequence>MSFSHNFQDQNRSRRRPNAKQLSVEFYDRGDEEPFMTIDPDYDEDHRLQKVPRAKLQLLGLIVTCGLRLKGIALMEDAARPGRYMRVGTFTMRMVSPEAASYLEDFYFGDHGKWKDEIPADYQARVRSGFWGENVIREIVLV</sequence>
<protein>
    <submittedName>
        <fullName evidence="2">Tol protein</fullName>
    </submittedName>
</protein>
<comment type="caution">
    <text evidence="2">The sequence shown here is derived from an EMBL/GenBank/DDBJ whole genome shotgun (WGS) entry which is preliminary data.</text>
</comment>
<name>A0A8H3ZMG1_9PEZI</name>
<feature type="compositionally biased region" description="Polar residues" evidence="1">
    <location>
        <begin position="1"/>
        <end position="10"/>
    </location>
</feature>
<organism evidence="2 3">
    <name type="scientific">Colletotrichum asianum</name>
    <dbReference type="NCBI Taxonomy" id="702518"/>
    <lineage>
        <taxon>Eukaryota</taxon>
        <taxon>Fungi</taxon>
        <taxon>Dikarya</taxon>
        <taxon>Ascomycota</taxon>
        <taxon>Pezizomycotina</taxon>
        <taxon>Sordariomycetes</taxon>
        <taxon>Hypocreomycetidae</taxon>
        <taxon>Glomerellales</taxon>
        <taxon>Glomerellaceae</taxon>
        <taxon>Colletotrichum</taxon>
        <taxon>Colletotrichum gloeosporioides species complex</taxon>
    </lineage>
</organism>
<evidence type="ECO:0000256" key="1">
    <source>
        <dbReference type="SAM" id="MobiDB-lite"/>
    </source>
</evidence>